<dbReference type="PANTHER" id="PTHR46111:SF1">
    <property type="entry name" value="RIBOSOMAL RNA SMALL SUBUNIT METHYLTRANSFERASE I"/>
    <property type="match status" value="1"/>
</dbReference>
<evidence type="ECO:0000256" key="2">
    <source>
        <dbReference type="ARBA" id="ARBA00022552"/>
    </source>
</evidence>
<evidence type="ECO:0000256" key="1">
    <source>
        <dbReference type="ARBA" id="ARBA00022490"/>
    </source>
</evidence>
<evidence type="ECO:0000313" key="7">
    <source>
        <dbReference type="EMBL" id="SVB42537.1"/>
    </source>
</evidence>
<evidence type="ECO:0000256" key="3">
    <source>
        <dbReference type="ARBA" id="ARBA00022603"/>
    </source>
</evidence>
<keyword evidence="3" id="KW-0489">Methyltransferase</keyword>
<keyword evidence="2" id="KW-0698">rRNA processing</keyword>
<dbReference type="InterPro" id="IPR000878">
    <property type="entry name" value="4pyrrol_Mease"/>
</dbReference>
<reference evidence="7" key="1">
    <citation type="submission" date="2018-05" db="EMBL/GenBank/DDBJ databases">
        <authorList>
            <person name="Lanie J.A."/>
            <person name="Ng W.-L."/>
            <person name="Kazmierczak K.M."/>
            <person name="Andrzejewski T.M."/>
            <person name="Davidsen T.M."/>
            <person name="Wayne K.J."/>
            <person name="Tettelin H."/>
            <person name="Glass J.I."/>
            <person name="Rusch D."/>
            <person name="Podicherti R."/>
            <person name="Tsui H.-C.T."/>
            <person name="Winkler M.E."/>
        </authorList>
    </citation>
    <scope>NUCLEOTIDE SEQUENCE</scope>
</reference>
<keyword evidence="4" id="KW-0808">Transferase</keyword>
<dbReference type="FunFam" id="3.40.1010.10:FF:000007">
    <property type="entry name" value="Ribosomal RNA small subunit methyltransferase I"/>
    <property type="match status" value="1"/>
</dbReference>
<dbReference type="AlphaFoldDB" id="A0A382DY85"/>
<feature type="domain" description="Tetrapyrrole methylase" evidence="6">
    <location>
        <begin position="16"/>
        <end position="211"/>
    </location>
</feature>
<dbReference type="InterPro" id="IPR008189">
    <property type="entry name" value="rRNA_ssu_MeTfrase_I"/>
</dbReference>
<dbReference type="CDD" id="cd11648">
    <property type="entry name" value="RsmI"/>
    <property type="match status" value="1"/>
</dbReference>
<dbReference type="EMBL" id="UINC01041369">
    <property type="protein sequence ID" value="SVB42537.1"/>
    <property type="molecule type" value="Genomic_DNA"/>
</dbReference>
<sequence length="287" mass="33027">MIPQRDKKNNELKYALYVVSTPIGNLKDITLRAIEILKQSEYILCEDTRVSKNLLEKYNIKSKLISNHKFNEKKNINKIIEILQSKTIVSIISDAGTPGISDPGRIIVNECIKNNIDVYPVPGASAATAAVSISGFSEKYYFYGFFPQKNKDLKEDFKILSNLNCSIIFFISPQKINKAIGVIKNFFSDRKILICREISKFYEEHIRTNVIQLELFDKLPKGELTVVLSEKDIKKNIYKNLNESDKKNIKKMIKTLSIKDITDLLSQNKNISKKEIYNYCLKLKNEK</sequence>
<organism evidence="7">
    <name type="scientific">marine metagenome</name>
    <dbReference type="NCBI Taxonomy" id="408172"/>
    <lineage>
        <taxon>unclassified sequences</taxon>
        <taxon>metagenomes</taxon>
        <taxon>ecological metagenomes</taxon>
    </lineage>
</organism>
<protein>
    <recommendedName>
        <fullName evidence="6">Tetrapyrrole methylase domain-containing protein</fullName>
    </recommendedName>
</protein>
<dbReference type="PROSITE" id="PS01296">
    <property type="entry name" value="RSMI"/>
    <property type="match status" value="1"/>
</dbReference>
<dbReference type="Gene3D" id="3.30.950.10">
    <property type="entry name" value="Methyltransferase, Cobalt-precorrin-4 Transmethylase, Domain 2"/>
    <property type="match status" value="1"/>
</dbReference>
<dbReference type="GO" id="GO:0006364">
    <property type="term" value="P:rRNA processing"/>
    <property type="evidence" value="ECO:0007669"/>
    <property type="project" value="UniProtKB-KW"/>
</dbReference>
<dbReference type="GO" id="GO:0032259">
    <property type="term" value="P:methylation"/>
    <property type="evidence" value="ECO:0007669"/>
    <property type="project" value="UniProtKB-KW"/>
</dbReference>
<keyword evidence="1" id="KW-0963">Cytoplasm</keyword>
<dbReference type="InterPro" id="IPR014777">
    <property type="entry name" value="4pyrrole_Mease_sub1"/>
</dbReference>
<dbReference type="PIRSF" id="PIRSF005917">
    <property type="entry name" value="MTase_YraL"/>
    <property type="match status" value="1"/>
</dbReference>
<dbReference type="PANTHER" id="PTHR46111">
    <property type="entry name" value="RIBOSOMAL RNA SMALL SUBUNIT METHYLTRANSFERASE I"/>
    <property type="match status" value="1"/>
</dbReference>
<proteinExistence type="inferred from homology"/>
<gene>
    <name evidence="7" type="ORF">METZ01_LOCUS195391</name>
</gene>
<dbReference type="GO" id="GO:0008168">
    <property type="term" value="F:methyltransferase activity"/>
    <property type="evidence" value="ECO:0007669"/>
    <property type="project" value="UniProtKB-KW"/>
</dbReference>
<dbReference type="InterPro" id="IPR035996">
    <property type="entry name" value="4pyrrol_Methylase_sf"/>
</dbReference>
<dbReference type="NCBIfam" id="TIGR00096">
    <property type="entry name" value="16S rRNA (cytidine(1402)-2'-O)-methyltransferase"/>
    <property type="match status" value="1"/>
</dbReference>
<evidence type="ECO:0000256" key="4">
    <source>
        <dbReference type="ARBA" id="ARBA00022679"/>
    </source>
</evidence>
<dbReference type="HAMAP" id="MF_01877">
    <property type="entry name" value="16SrRNA_methyltr_I"/>
    <property type="match status" value="1"/>
</dbReference>
<keyword evidence="5" id="KW-0949">S-adenosyl-L-methionine</keyword>
<accession>A0A382DY85</accession>
<dbReference type="SUPFAM" id="SSF53790">
    <property type="entry name" value="Tetrapyrrole methylase"/>
    <property type="match status" value="1"/>
</dbReference>
<evidence type="ECO:0000259" key="6">
    <source>
        <dbReference type="Pfam" id="PF00590"/>
    </source>
</evidence>
<evidence type="ECO:0000256" key="5">
    <source>
        <dbReference type="ARBA" id="ARBA00022691"/>
    </source>
</evidence>
<dbReference type="InterPro" id="IPR018063">
    <property type="entry name" value="SAM_MeTrfase_RsmI_CS"/>
</dbReference>
<name>A0A382DY85_9ZZZZ</name>
<dbReference type="Gene3D" id="3.40.1010.10">
    <property type="entry name" value="Cobalt-precorrin-4 Transmethylase, Domain 1"/>
    <property type="match status" value="1"/>
</dbReference>
<dbReference type="Pfam" id="PF00590">
    <property type="entry name" value="TP_methylase"/>
    <property type="match status" value="1"/>
</dbReference>
<dbReference type="InterPro" id="IPR014776">
    <property type="entry name" value="4pyrrole_Mease_sub2"/>
</dbReference>